<dbReference type="SUPFAM" id="SSF53271">
    <property type="entry name" value="PRTase-like"/>
    <property type="match status" value="1"/>
</dbReference>
<dbReference type="EMBL" id="UIDG01000021">
    <property type="protein sequence ID" value="SUS03987.1"/>
    <property type="molecule type" value="Genomic_DNA"/>
</dbReference>
<proteinExistence type="predicted"/>
<evidence type="ECO:0000256" key="5">
    <source>
        <dbReference type="ARBA" id="ARBA00022842"/>
    </source>
</evidence>
<evidence type="ECO:0000256" key="1">
    <source>
        <dbReference type="ARBA" id="ARBA00022475"/>
    </source>
</evidence>
<dbReference type="Pfam" id="PF00156">
    <property type="entry name" value="Pribosyltran"/>
    <property type="match status" value="1"/>
</dbReference>
<keyword evidence="4" id="KW-0479">Metal-binding</keyword>
<dbReference type="AlphaFoldDB" id="A0A380T9E0"/>
<dbReference type="EC" id="2.4.2.22" evidence="8"/>
<dbReference type="PANTHER" id="PTHR39563:SF1">
    <property type="entry name" value="XANTHINE-GUANINE PHOSPHORIBOSYLTRANSFERASE"/>
    <property type="match status" value="1"/>
</dbReference>
<gene>
    <name evidence="8" type="primary">gpt</name>
    <name evidence="8" type="ORF">DF3PB_1170005</name>
</gene>
<organism evidence="8">
    <name type="scientific">metagenome</name>
    <dbReference type="NCBI Taxonomy" id="256318"/>
    <lineage>
        <taxon>unclassified sequences</taxon>
        <taxon>metagenomes</taxon>
    </lineage>
</organism>
<keyword evidence="1" id="KW-1003">Cell membrane</keyword>
<name>A0A380T9E0_9ZZZZ</name>
<keyword evidence="2 8" id="KW-0328">Glycosyltransferase</keyword>
<feature type="domain" description="Phosphoribosyltransferase" evidence="7">
    <location>
        <begin position="38"/>
        <end position="149"/>
    </location>
</feature>
<evidence type="ECO:0000313" key="8">
    <source>
        <dbReference type="EMBL" id="SUS03987.1"/>
    </source>
</evidence>
<evidence type="ECO:0000256" key="4">
    <source>
        <dbReference type="ARBA" id="ARBA00022723"/>
    </source>
</evidence>
<evidence type="ECO:0000256" key="2">
    <source>
        <dbReference type="ARBA" id="ARBA00022676"/>
    </source>
</evidence>
<protein>
    <submittedName>
        <fullName evidence="8">Xanthine phosphoribosyltransferase</fullName>
        <ecNumber evidence="8">2.4.2.22</ecNumber>
    </submittedName>
</protein>
<dbReference type="GO" id="GO:0046872">
    <property type="term" value="F:metal ion binding"/>
    <property type="evidence" value="ECO:0007669"/>
    <property type="project" value="UniProtKB-KW"/>
</dbReference>
<dbReference type="CDD" id="cd06223">
    <property type="entry name" value="PRTases_typeI"/>
    <property type="match status" value="1"/>
</dbReference>
<keyword evidence="3 8" id="KW-0808">Transferase</keyword>
<dbReference type="InterPro" id="IPR029057">
    <property type="entry name" value="PRTase-like"/>
</dbReference>
<evidence type="ECO:0000256" key="3">
    <source>
        <dbReference type="ARBA" id="ARBA00022679"/>
    </source>
</evidence>
<dbReference type="Gene3D" id="3.40.50.2020">
    <property type="match status" value="1"/>
</dbReference>
<evidence type="ECO:0000256" key="6">
    <source>
        <dbReference type="ARBA" id="ARBA00023136"/>
    </source>
</evidence>
<reference evidence="8" key="1">
    <citation type="submission" date="2018-07" db="EMBL/GenBank/DDBJ databases">
        <authorList>
            <person name="Quirk P.G."/>
            <person name="Krulwich T.A."/>
        </authorList>
    </citation>
    <scope>NUCLEOTIDE SEQUENCE</scope>
</reference>
<evidence type="ECO:0000259" key="7">
    <source>
        <dbReference type="Pfam" id="PF00156"/>
    </source>
</evidence>
<sequence length="158" mass="16830">MGGLAAANKVHSTSWHEMHREATDLGLRLKPLGPWAGICAISRGGLVPAAVIARVLDIRSVETICLASYDGRVKGPISVLKAAPAALGDGAGWLLIDDVADSGATAEAARRMLPRAHYATLYVKPAGRSFVDSFVREVAQDVWIDFPWDRDPAKPSST</sequence>
<dbReference type="NCBIfam" id="NF006613">
    <property type="entry name" value="PRK09177.1"/>
    <property type="match status" value="1"/>
</dbReference>
<accession>A0A380T9E0</accession>
<keyword evidence="6" id="KW-0472">Membrane</keyword>
<keyword evidence="5" id="KW-0460">Magnesium</keyword>
<dbReference type="GO" id="GO:0000310">
    <property type="term" value="F:xanthine phosphoribosyltransferase activity"/>
    <property type="evidence" value="ECO:0007669"/>
    <property type="project" value="UniProtKB-EC"/>
</dbReference>
<dbReference type="PANTHER" id="PTHR39563">
    <property type="entry name" value="XANTHINE PHOSPHORIBOSYLTRANSFERASE"/>
    <property type="match status" value="1"/>
</dbReference>
<dbReference type="InterPro" id="IPR023747">
    <property type="entry name" value="Xanthine_Guanine_PRibTrfase"/>
</dbReference>
<dbReference type="InterPro" id="IPR000836">
    <property type="entry name" value="PRTase_dom"/>
</dbReference>